<organism evidence="2">
    <name type="scientific">Hymenolepis diminuta</name>
    <name type="common">Rat tapeworm</name>
    <dbReference type="NCBI Taxonomy" id="6216"/>
    <lineage>
        <taxon>Eukaryota</taxon>
        <taxon>Metazoa</taxon>
        <taxon>Spiralia</taxon>
        <taxon>Lophotrochozoa</taxon>
        <taxon>Platyhelminthes</taxon>
        <taxon>Cestoda</taxon>
        <taxon>Eucestoda</taxon>
        <taxon>Cyclophyllidea</taxon>
        <taxon>Hymenolepididae</taxon>
        <taxon>Hymenolepis</taxon>
    </lineage>
</organism>
<dbReference type="WBParaSite" id="HDID_0000608701-mRNA-1">
    <property type="protein sequence ID" value="HDID_0000608701-mRNA-1"/>
    <property type="gene ID" value="HDID_0000608701"/>
</dbReference>
<dbReference type="AlphaFoldDB" id="A0A0R3SMC2"/>
<sequence length="56" mass="6223">LTKHRKAFRWGSRQGTDKGEVSTPSSEDDVDNTDRSKQSSSTPVPQKDPVSYVSEL</sequence>
<accession>A0A0R3SMC2</accession>
<name>A0A0R3SMC2_HYMDI</name>
<evidence type="ECO:0000256" key="1">
    <source>
        <dbReference type="SAM" id="MobiDB-lite"/>
    </source>
</evidence>
<evidence type="ECO:0000313" key="2">
    <source>
        <dbReference type="WBParaSite" id="HDID_0000608701-mRNA-1"/>
    </source>
</evidence>
<feature type="region of interest" description="Disordered" evidence="1">
    <location>
        <begin position="1"/>
        <end position="56"/>
    </location>
</feature>
<reference evidence="2" key="1">
    <citation type="submission" date="2017-02" db="UniProtKB">
        <authorList>
            <consortium name="WormBaseParasite"/>
        </authorList>
    </citation>
    <scope>IDENTIFICATION</scope>
</reference>
<proteinExistence type="predicted"/>
<protein>
    <submittedName>
        <fullName evidence="2">Zinc finger protein 185 (LIM domain)</fullName>
    </submittedName>
</protein>